<evidence type="ECO:0000256" key="6">
    <source>
        <dbReference type="ARBA" id="ARBA00022840"/>
    </source>
</evidence>
<comment type="similarity">
    <text evidence="2">Belongs to the ATP-dependent AMP-binding enzyme family.</text>
</comment>
<evidence type="ECO:0000256" key="3">
    <source>
        <dbReference type="ARBA" id="ARBA00022490"/>
    </source>
</evidence>
<dbReference type="SUPFAM" id="SSF56801">
    <property type="entry name" value="Acetyl-CoA synthetase-like"/>
    <property type="match status" value="1"/>
</dbReference>
<keyword evidence="6" id="KW-0067">ATP-binding</keyword>
<evidence type="ECO:0000313" key="10">
    <source>
        <dbReference type="Proteomes" id="UP000596661"/>
    </source>
</evidence>
<accession>A0A803QY54</accession>
<organism evidence="9 10">
    <name type="scientific">Cannabis sativa</name>
    <name type="common">Hemp</name>
    <name type="synonym">Marijuana</name>
    <dbReference type="NCBI Taxonomy" id="3483"/>
    <lineage>
        <taxon>Eukaryota</taxon>
        <taxon>Viridiplantae</taxon>
        <taxon>Streptophyta</taxon>
        <taxon>Embryophyta</taxon>
        <taxon>Tracheophyta</taxon>
        <taxon>Spermatophyta</taxon>
        <taxon>Magnoliopsida</taxon>
        <taxon>eudicotyledons</taxon>
        <taxon>Gunneridae</taxon>
        <taxon>Pentapetalae</taxon>
        <taxon>rosids</taxon>
        <taxon>fabids</taxon>
        <taxon>Rosales</taxon>
        <taxon>Cannabaceae</taxon>
        <taxon>Cannabis</taxon>
    </lineage>
</organism>
<dbReference type="InterPro" id="IPR042099">
    <property type="entry name" value="ANL_N_sf"/>
</dbReference>
<comment type="subcellular location">
    <subcellularLocation>
        <location evidence="1">Cytoplasm</location>
        <location evidence="1">Cytosol</location>
    </subcellularLocation>
</comment>
<evidence type="ECO:0000313" key="9">
    <source>
        <dbReference type="EnsemblPlants" id="cds.novel_model_27_5bd9a17a"/>
    </source>
</evidence>
<dbReference type="Gene3D" id="3.40.50.12780">
    <property type="entry name" value="N-terminal domain of ligase-like"/>
    <property type="match status" value="1"/>
</dbReference>
<evidence type="ECO:0000256" key="2">
    <source>
        <dbReference type="ARBA" id="ARBA00006432"/>
    </source>
</evidence>
<dbReference type="GO" id="GO:0005524">
    <property type="term" value="F:ATP binding"/>
    <property type="evidence" value="ECO:0007669"/>
    <property type="project" value="UniProtKB-KW"/>
</dbReference>
<reference evidence="9" key="2">
    <citation type="submission" date="2021-03" db="UniProtKB">
        <authorList>
            <consortium name="EnsemblPlants"/>
        </authorList>
    </citation>
    <scope>IDENTIFICATION</scope>
</reference>
<keyword evidence="10" id="KW-1185">Reference proteome</keyword>
<dbReference type="Proteomes" id="UP000596661">
    <property type="component" value="Chromosome 1"/>
</dbReference>
<evidence type="ECO:0000256" key="5">
    <source>
        <dbReference type="ARBA" id="ARBA00022741"/>
    </source>
</evidence>
<dbReference type="InterPro" id="IPR025110">
    <property type="entry name" value="AMP-bd_C"/>
</dbReference>
<dbReference type="EnsemblPlants" id="novel_model_27_5bd9a17a">
    <property type="protein sequence ID" value="cds.novel_model_27_5bd9a17a"/>
    <property type="gene ID" value="novel_gene_14_5bd9a17a"/>
</dbReference>
<keyword evidence="4" id="KW-0436">Ligase</keyword>
<dbReference type="PANTHER" id="PTHR43859:SF11">
    <property type="entry name" value="4-COUMARATE--COA LIGASE"/>
    <property type="match status" value="1"/>
</dbReference>
<evidence type="ECO:0000259" key="8">
    <source>
        <dbReference type="Pfam" id="PF13193"/>
    </source>
</evidence>
<dbReference type="OMA" id="LEPCKIM"/>
<dbReference type="Gramene" id="novel_model_27_5bd9a17a">
    <property type="protein sequence ID" value="cds.novel_model_27_5bd9a17a"/>
    <property type="gene ID" value="novel_gene_14_5bd9a17a"/>
</dbReference>
<feature type="domain" description="AMP-dependent synthetase/ligase" evidence="7">
    <location>
        <begin position="69"/>
        <end position="474"/>
    </location>
</feature>
<dbReference type="InterPro" id="IPR020845">
    <property type="entry name" value="AMP-binding_CS"/>
</dbReference>
<evidence type="ECO:0000256" key="1">
    <source>
        <dbReference type="ARBA" id="ARBA00004514"/>
    </source>
</evidence>
<evidence type="ECO:0000256" key="4">
    <source>
        <dbReference type="ARBA" id="ARBA00022598"/>
    </source>
</evidence>
<keyword evidence="5" id="KW-0547">Nucleotide-binding</keyword>
<dbReference type="InterPro" id="IPR045851">
    <property type="entry name" value="AMP-bd_C_sf"/>
</dbReference>
<dbReference type="AlphaFoldDB" id="A0A803QY54"/>
<dbReference type="GO" id="GO:0005829">
    <property type="term" value="C:cytosol"/>
    <property type="evidence" value="ECO:0007669"/>
    <property type="project" value="UniProtKB-SubCell"/>
</dbReference>
<dbReference type="PANTHER" id="PTHR43859">
    <property type="entry name" value="ACYL-ACTIVATING ENZYME"/>
    <property type="match status" value="1"/>
</dbReference>
<dbReference type="Pfam" id="PF13193">
    <property type="entry name" value="AMP-binding_C"/>
    <property type="match status" value="1"/>
</dbReference>
<dbReference type="Pfam" id="PF00501">
    <property type="entry name" value="AMP-binding"/>
    <property type="match status" value="1"/>
</dbReference>
<dbReference type="EMBL" id="UZAU01000001">
    <property type="status" value="NOT_ANNOTATED_CDS"/>
    <property type="molecule type" value="Genomic_DNA"/>
</dbReference>
<evidence type="ECO:0000259" key="7">
    <source>
        <dbReference type="Pfam" id="PF00501"/>
    </source>
</evidence>
<keyword evidence="3" id="KW-0963">Cytoplasm</keyword>
<reference evidence="9" key="1">
    <citation type="submission" date="2018-11" db="EMBL/GenBank/DDBJ databases">
        <authorList>
            <person name="Grassa J C."/>
        </authorList>
    </citation>
    <scope>NUCLEOTIDE SEQUENCE [LARGE SCALE GENOMIC DNA]</scope>
</reference>
<proteinExistence type="inferred from homology"/>
<sequence length="640" mass="71506">MLIYWEKERPRLTNCGILVPERSLFDQEKRREEHHIYIYIYIKVYIIKGMEWSSSSENYIGLTPISFLERAGDVFGDETSIIDYDHNISFSWSQTHRTSLQLSYALIHLGISPHDLVVAIAPNIPALYELHFGVPMAGAILSALNYTLDHTTLANIFLQLNPKFIFVDYQFLDLVLKALHSLTQNHNHINNHQPPPTLVLIPPNIQSSSSSSSSFNLPQGSLNYNQLLELAPPPHLHKFEIVRRPNDERDPISVNYTSGSTGNPKGVVYSHRAVYLNSMANIINMGMARSTITSTTRHATVFLWTVDMFRCNGWCFPWAIAAIGGTNVCLRNNDISADVIFDAITQHKVTHLCGKPTLLSILAKASENNKPLSSRVELVVAGTLPCEHVMKKVSELGFNISNGYGMIEALGPIIIEPWIPNDNVKAKHDQRLRSSVITMEGFDVKDSETMESVPKDGKTIGEIMLRGNTLMSGYVKNPNHNNKETHSGFKEGWYRTGDVGVRHPDGYVEMKDRAVDVVISREGHVVSTLEVEAVLLCHPLVSAVAVVGRRLCKETNDANEQCSSNISSLCAFVKLKIENTNTSNAISSQDIIEFCKERNLPSYMVPNVVIFGDLPLNPTGKVQKFVLRNKVNNSNNGIIF</sequence>
<dbReference type="GO" id="GO:0016874">
    <property type="term" value="F:ligase activity"/>
    <property type="evidence" value="ECO:0007669"/>
    <property type="project" value="UniProtKB-KW"/>
</dbReference>
<name>A0A803QY54_CANSA</name>
<dbReference type="OrthoDB" id="10253115at2759"/>
<feature type="domain" description="AMP-binding enzyme C-terminal" evidence="8">
    <location>
        <begin position="530"/>
        <end position="621"/>
    </location>
</feature>
<dbReference type="PROSITE" id="PS00455">
    <property type="entry name" value="AMP_BINDING"/>
    <property type="match status" value="1"/>
</dbReference>
<dbReference type="Gene3D" id="3.30.300.30">
    <property type="match status" value="1"/>
</dbReference>
<dbReference type="InterPro" id="IPR000873">
    <property type="entry name" value="AMP-dep_synth/lig_dom"/>
</dbReference>
<protein>
    <submittedName>
        <fullName evidence="9">Uncharacterized protein</fullName>
    </submittedName>
</protein>